<keyword evidence="2" id="KW-1133">Transmembrane helix</keyword>
<feature type="region of interest" description="Disordered" evidence="1">
    <location>
        <begin position="1064"/>
        <end position="1110"/>
    </location>
</feature>
<protein>
    <recommendedName>
        <fullName evidence="5">F-box domain-containing protein</fullName>
    </recommendedName>
</protein>
<proteinExistence type="predicted"/>
<evidence type="ECO:0000313" key="4">
    <source>
        <dbReference type="Proteomes" id="UP000567179"/>
    </source>
</evidence>
<gene>
    <name evidence="3" type="ORF">D9619_002685</name>
</gene>
<keyword evidence="4" id="KW-1185">Reference proteome</keyword>
<dbReference type="OrthoDB" id="2864564at2759"/>
<feature type="compositionally biased region" description="Low complexity" evidence="1">
    <location>
        <begin position="756"/>
        <end position="766"/>
    </location>
</feature>
<organism evidence="3 4">
    <name type="scientific">Psilocybe cf. subviscida</name>
    <dbReference type="NCBI Taxonomy" id="2480587"/>
    <lineage>
        <taxon>Eukaryota</taxon>
        <taxon>Fungi</taxon>
        <taxon>Dikarya</taxon>
        <taxon>Basidiomycota</taxon>
        <taxon>Agaricomycotina</taxon>
        <taxon>Agaricomycetes</taxon>
        <taxon>Agaricomycetidae</taxon>
        <taxon>Agaricales</taxon>
        <taxon>Agaricineae</taxon>
        <taxon>Strophariaceae</taxon>
        <taxon>Psilocybe</taxon>
    </lineage>
</organism>
<sequence length="1270" mass="146426">MVKIWLLVIPYLKSHDLQTISLTCSTFRYIAQPLLFSVLDVSPFLLSHDAEQRMLRPQEYYELLAQRLDHYKLPHIVHGVTSCWISPYSRSGFPSRDREDDLDPNRVINLVMNALPLFPNLTKLSWHCIDITPEWWSVIKSLNITKLWINSAEVPTSTTVPLANVEHVELDHWPWEGRVTNHVSVYEAGYEGVGEHALRHVIHPNVVKSISVARLDTARRLYGVLSETTSSLLSLKVPFSSISSPYFGPALEHCPNLTSLCIIPPSEEESSLDTPMEQFSKITLPALTTYEGPYTHVLRFSRQPLKCAILWGFEEFPSTRNVNALIDMLHRLATTSTGRTLKTLKLSVPEITLDLLDMLAFFERLEYIVINSQDNAPADMPISHSLKTTTSIAVLYSMLDKVSLPEIVKYFKLSTRLGSRPITLAEQESDAAYHMEAFARRHPGIQRVEIGYGIYWTGVYSATWGRIRDNAQYDYSEVDTDPNQSPKEQIDPDALNEYSSKSSSREYIMSTVVSTVHPLPLGKLLFTEHRRTIVFANDAMSAMEQEMLQRRFWVFIWMRFRRFFGKTTMQILTTMIASLAVIVLAAFLYLTRFLGHSISVTSLGFFHIFGLSCKTPLRIITIGKLNISFKRPSRVDPSWADITIRGFEYKDAWCHVSMDYCLTKLWFFPVFYRFNFGPWIDATVDGVAMHVYESKNTPALLDGGRNHLVASALNGETIRIGLISTKFFFGRNLKVPMSYVSENEIENGGAEWEEQAGQFQGEGQDQARIHGGQEGPSYASLTTEKDARKTGYERDDVRIRFALEQWHMVTFNNRMYTFGDLQGELRRSWLDDWGSMVLIMQNVAWTKLPHTDHPQDKGHGKLWEIARAMWYFPSNLFTFARDPLAFFDIRVGQCDVTFCDFRLRDAEMLKQGATRLKQEHFALEKRYPGVINDFAWDITPFRTIAVGKFDFRLKCPSRLDPSWAIITIAGYEYKDTACHVSMEYCLTKLWFFPMFHRFSFGPWLDVTIEGFVTHVYESRHTPPLLQRTRKHLVSSTLNGETVRIGHLGTRFFFGRDAEVPVAYATESEGEDEKEEWDKQESQFQLQRRNGERGQGSHKQPSGGMVNGGRKTACERDDVRIRVALEQWQMVTLNHRMYTFGEIQAELRRSWLDDRGSVVVIMKNVDWTKLPHTDYPLGRGRGKLWEIVRAMWYFPSDLFTLMRDPVAFANIHIERFDVTFFNFRLRDAEMLKQGATRLKQEHSELEKRHPGIIGNFAWDMFVHGVHDLCKQ</sequence>
<reference evidence="3 4" key="1">
    <citation type="journal article" date="2020" name="ISME J.">
        <title>Uncovering the hidden diversity of litter-decomposition mechanisms in mushroom-forming fungi.</title>
        <authorList>
            <person name="Floudas D."/>
            <person name="Bentzer J."/>
            <person name="Ahren D."/>
            <person name="Johansson T."/>
            <person name="Persson P."/>
            <person name="Tunlid A."/>
        </authorList>
    </citation>
    <scope>NUCLEOTIDE SEQUENCE [LARGE SCALE GENOMIC DNA]</scope>
    <source>
        <strain evidence="3 4">CBS 101986</strain>
    </source>
</reference>
<keyword evidence="2" id="KW-0472">Membrane</keyword>
<evidence type="ECO:0000256" key="2">
    <source>
        <dbReference type="SAM" id="Phobius"/>
    </source>
</evidence>
<keyword evidence="2" id="KW-0812">Transmembrane</keyword>
<accession>A0A8H5ETJ9</accession>
<evidence type="ECO:0000256" key="1">
    <source>
        <dbReference type="SAM" id="MobiDB-lite"/>
    </source>
</evidence>
<dbReference type="EMBL" id="JAACJJ010000056">
    <property type="protein sequence ID" value="KAF5311891.1"/>
    <property type="molecule type" value="Genomic_DNA"/>
</dbReference>
<feature type="transmembrane region" description="Helical" evidence="2">
    <location>
        <begin position="568"/>
        <end position="590"/>
    </location>
</feature>
<evidence type="ECO:0000313" key="3">
    <source>
        <dbReference type="EMBL" id="KAF5311891.1"/>
    </source>
</evidence>
<feature type="region of interest" description="Disordered" evidence="1">
    <location>
        <begin position="756"/>
        <end position="786"/>
    </location>
</feature>
<dbReference type="AlphaFoldDB" id="A0A8H5ETJ9"/>
<comment type="caution">
    <text evidence="3">The sequence shown here is derived from an EMBL/GenBank/DDBJ whole genome shotgun (WGS) entry which is preliminary data.</text>
</comment>
<name>A0A8H5ETJ9_9AGAR</name>
<dbReference type="Proteomes" id="UP000567179">
    <property type="component" value="Unassembled WGS sequence"/>
</dbReference>
<evidence type="ECO:0008006" key="5">
    <source>
        <dbReference type="Google" id="ProtNLM"/>
    </source>
</evidence>